<dbReference type="KEGG" id="fcj:RN605_09200"/>
<gene>
    <name evidence="2" type="ORF">RN605_09200</name>
    <name evidence="1" type="ORF">RN608_02030</name>
</gene>
<evidence type="ECO:0000313" key="1">
    <source>
        <dbReference type="EMBL" id="WNM19471.1"/>
    </source>
</evidence>
<dbReference type="RefSeq" id="WP_313324363.1">
    <property type="nucleotide sequence ID" value="NZ_CP134878.1"/>
</dbReference>
<dbReference type="AlphaFoldDB" id="A0AA96F1I5"/>
<sequence>MKKVIFLTIFLSYFFGYTQTSIIFGTASGTTNGYVNSGEQFAMNISVSPQSGCTNINFNLNIGSCTYIQPSSQYQYPSFVTVTPNVVSNQTTLSISINNSANNNNISFTITLRSPIVCQSSSPEIMQITAAPGNNNTCTLNLQQSFTLNISNLQPTIGIFTINEVSGVGGAICRGNVKINALKVILTNPIAGWTINNPTMKINLPLCTSVEENPNVYEFTELNGDMVVSWINLPNTINPGASIEKIVYFRINCDSCSVFPLSFQPIASYTGTKCSQSTIASTSTPFNGPIFQGNNNEICFGSNNCNANSYPSIPNTSVSFSPPNPFHCPNATPPIEDCTYLVNIGSTLTLTNLDLVTNIPDQVIINTIKLTVNQSAASCTGAVNYYYSYLTDQNSTTWSNEFIIIPGASPVSVTPPSGQKITKIRWNFPDTCQYGEGVPITLDYTYNYLPNIVIPPINPITNLPLENGGFDCSVNYTASELITQYPTGKPVPIKRNLNNQIAGLFDCLPVVLTNQVKLKNSTDNFVSNISVQPNSELTYLLSISPNNLSNLILNQNLTTKLIDVANFRYYFGTATPSTSNFENLFTTCSGNNCNLNLYSGSNAVLNYNSINNSLTITGLDFSNTNNILYIMYDAKLNDNLISGSSTQGNATTFFTISQQNQFVYSNDAIVQVIYYRNLQSRMYAKCVKPEAELWSDDIVYVRNNEKIDFKMELKNTGSVPIKVFEIQNLKPMSGDSMINNPNSPRGSDFSVNYFCDFQPTVSITPSQSQPVFNKFYSSVGSNKEREFLYPPVLNGNLSLWVQNNCLLTSNWIKFSNENGVLLNPGQSLNVVYRGKISGATGTSGSAVNSFGAKLKYDGDSNFINPGEDFVTLVNNGEGCNPPCIDCASFALLKKEKYLVSGWVSEQSKKDPNRQFKNYDSSAIRLSFKDKNGAPLEMFDENYQLIGLFVDFHASGEIIDGWQRIVGEFTVPNSPTGEVGDMTLELLNESGENISYFDDIRILPSKGNMKSFVYDQKTQRLMAELDENNYSTFYEYDLEGGLIRIKKETEKGVFTIQETRSGNTKQLKH</sequence>
<evidence type="ECO:0000313" key="2">
    <source>
        <dbReference type="EMBL" id="WNM20860.1"/>
    </source>
</evidence>
<reference evidence="2 3" key="1">
    <citation type="submission" date="2023-09" db="EMBL/GenBank/DDBJ databases">
        <title>Flavobacterium sp. a novel bacteria isolate from Pepper rhizosphere.</title>
        <authorList>
            <person name="Peng Y."/>
            <person name="Lee J."/>
        </authorList>
    </citation>
    <scope>NUCLEOTIDE SEQUENCE [LARGE SCALE GENOMIC DNA]</scope>
    <source>
        <strain evidence="1">PMR2A8</strain>
        <strain evidence="2 3">PMTSA4</strain>
    </source>
</reference>
<name>A0AA96F1I5_9FLAO</name>
<dbReference type="EMBL" id="CP134878">
    <property type="protein sequence ID" value="WNM19471.1"/>
    <property type="molecule type" value="Genomic_DNA"/>
</dbReference>
<dbReference type="Proteomes" id="UP001304515">
    <property type="component" value="Chromosome"/>
</dbReference>
<evidence type="ECO:0000313" key="3">
    <source>
        <dbReference type="Proteomes" id="UP001304515"/>
    </source>
</evidence>
<keyword evidence="3" id="KW-1185">Reference proteome</keyword>
<accession>A0AA96F1I5</accession>
<dbReference type="EMBL" id="CP134890">
    <property type="protein sequence ID" value="WNM20860.1"/>
    <property type="molecule type" value="Genomic_DNA"/>
</dbReference>
<accession>A0AA96J5W3</accession>
<organism evidence="2 3">
    <name type="scientific">Flavobacterium capsici</name>
    <dbReference type="NCBI Taxonomy" id="3075618"/>
    <lineage>
        <taxon>Bacteria</taxon>
        <taxon>Pseudomonadati</taxon>
        <taxon>Bacteroidota</taxon>
        <taxon>Flavobacteriia</taxon>
        <taxon>Flavobacteriales</taxon>
        <taxon>Flavobacteriaceae</taxon>
        <taxon>Flavobacterium</taxon>
    </lineage>
</organism>
<proteinExistence type="predicted"/>
<protein>
    <submittedName>
        <fullName evidence="2">Uncharacterized protein</fullName>
    </submittedName>
</protein>